<dbReference type="OrthoDB" id="2969229at2"/>
<gene>
    <name evidence="1" type="ORF">SAMN05421781_0497</name>
</gene>
<organism evidence="1 2">
    <name type="scientific">Marinococcus luteus</name>
    <dbReference type="NCBI Taxonomy" id="1122204"/>
    <lineage>
        <taxon>Bacteria</taxon>
        <taxon>Bacillati</taxon>
        <taxon>Bacillota</taxon>
        <taxon>Bacilli</taxon>
        <taxon>Bacillales</taxon>
        <taxon>Bacillaceae</taxon>
        <taxon>Marinococcus</taxon>
    </lineage>
</organism>
<keyword evidence="2" id="KW-1185">Reference proteome</keyword>
<evidence type="ECO:0000313" key="1">
    <source>
        <dbReference type="EMBL" id="SDW11580.1"/>
    </source>
</evidence>
<accession>A0A1H2QXH6</accession>
<sequence>MNVSEQKYPGEPFQAERHSLVRFVHLAANTEQPNKLWFIGSAMELQEELFLEHYTEVSFELGEEIRFRKLVMHVVAIESVPLSSCPSYTADEKLITYYLASEHFPLM</sequence>
<evidence type="ECO:0000313" key="2">
    <source>
        <dbReference type="Proteomes" id="UP000199488"/>
    </source>
</evidence>
<dbReference type="STRING" id="1122204.SAMN05421781_0497"/>
<dbReference type="RefSeq" id="WP_091610699.1">
    <property type="nucleotide sequence ID" value="NZ_FNNC01000001.1"/>
</dbReference>
<name>A0A1H2QXH6_9BACI</name>
<protein>
    <submittedName>
        <fullName evidence="1">Uncharacterized protein</fullName>
    </submittedName>
</protein>
<dbReference type="EMBL" id="FNNC01000001">
    <property type="protein sequence ID" value="SDW11580.1"/>
    <property type="molecule type" value="Genomic_DNA"/>
</dbReference>
<proteinExistence type="predicted"/>
<dbReference type="AlphaFoldDB" id="A0A1H2QXH6"/>
<dbReference type="Proteomes" id="UP000199488">
    <property type="component" value="Unassembled WGS sequence"/>
</dbReference>
<reference evidence="1 2" key="1">
    <citation type="submission" date="2016-10" db="EMBL/GenBank/DDBJ databases">
        <authorList>
            <person name="de Groot N.N."/>
        </authorList>
    </citation>
    <scope>NUCLEOTIDE SEQUENCE [LARGE SCALE GENOMIC DNA]</scope>
    <source>
        <strain evidence="1 2">DSM 23126</strain>
    </source>
</reference>